<gene>
    <name evidence="3" type="ORF">B5807_07544</name>
</gene>
<dbReference type="STRING" id="105696.A0A1Y2LUT4"/>
<dbReference type="GO" id="GO:0001164">
    <property type="term" value="F:RNA polymerase I core promoter sequence-specific DNA binding"/>
    <property type="evidence" value="ECO:0007669"/>
    <property type="project" value="TreeGrafter"/>
</dbReference>
<feature type="domain" description="Extracellular mutant protein 11 C-terminal" evidence="2">
    <location>
        <begin position="379"/>
        <end position="509"/>
    </location>
</feature>
<feature type="compositionally biased region" description="Polar residues" evidence="1">
    <location>
        <begin position="86"/>
        <end position="98"/>
    </location>
</feature>
<dbReference type="InParanoid" id="A0A1Y2LUT4"/>
<dbReference type="PANTHER" id="PTHR28244">
    <property type="entry name" value="RNA POLYMERASE I-SPECIFIC TRANSCRIPTION INITIATION FACTOR RRN11"/>
    <property type="match status" value="1"/>
</dbReference>
<feature type="compositionally biased region" description="Polar residues" evidence="1">
    <location>
        <begin position="18"/>
        <end position="30"/>
    </location>
</feature>
<dbReference type="EMBL" id="KZ107848">
    <property type="protein sequence ID" value="OSS47570.1"/>
    <property type="molecule type" value="Genomic_DNA"/>
</dbReference>
<evidence type="ECO:0000313" key="3">
    <source>
        <dbReference type="EMBL" id="OSS47570.1"/>
    </source>
</evidence>
<evidence type="ECO:0000256" key="1">
    <source>
        <dbReference type="SAM" id="MobiDB-lite"/>
    </source>
</evidence>
<sequence>MAGMQQFVRGNRDARAGSPQNRPLSSSTHRQVIGANAKVAMKPHVARGQEPPTHGDSMPQHQNLLPSQQHVQQRSGVGRRDPWETDTGSIDSTANQSVVRVKDESKVNQQQTQPDYEDHEAGDGEDAFVEDELEENEGPMWPEYLIEYLTQHKLADASYEDQQAFIDRTQPHLFATIDGDSYPTTTDGEPTVWDEQQYPRIEELRSPSPSLKRPFREDLYPLSLPQHSLQRNTASGLANAAMPQDNIIWLQGAQLREKQRTDDALYAQEQPAQPHAAAYPPTNQPLKNSQATVQQHNATLSATQAQPKVTVQGIRSSLAQASSRLPPGPKHDQTPILNVMQPAPASKHTPTIRAKVVPTLQPHNEPTPSEEPVVLPSCDYDEKVLFNMEYDQLKDESFDTNPCAHTPILPEDMRSKSLTERLEFAQKLDPAHQSEFFGTLPTDEWENAGDWFLNQFSAIIKKTREARQKKRTAAQRIENEIEERHQHVAKKQRLVTSAMSKMKAQGEGLVPRSPRPSKSPRPRRG</sequence>
<protein>
    <recommendedName>
        <fullName evidence="2">Extracellular mutant protein 11 C-terminal domain-containing protein</fullName>
    </recommendedName>
</protein>
<evidence type="ECO:0000259" key="2">
    <source>
        <dbReference type="Pfam" id="PF15463"/>
    </source>
</evidence>
<dbReference type="Pfam" id="PF15463">
    <property type="entry name" value="ECM11"/>
    <property type="match status" value="1"/>
</dbReference>
<dbReference type="PANTHER" id="PTHR28244:SF1">
    <property type="entry name" value="RNA POLYMERASE I-SPECIFIC TRANSCRIPTION INITIATION FACTOR RRN11"/>
    <property type="match status" value="1"/>
</dbReference>
<dbReference type="AlphaFoldDB" id="A0A1Y2LUT4"/>
<dbReference type="InterPro" id="IPR053029">
    <property type="entry name" value="RNA_pol_I-specific_init_factor"/>
</dbReference>
<feature type="region of interest" description="Disordered" evidence="1">
    <location>
        <begin position="483"/>
        <end position="525"/>
    </location>
</feature>
<dbReference type="InterPro" id="IPR029178">
    <property type="entry name" value="Ecm11_C"/>
</dbReference>
<dbReference type="Proteomes" id="UP000193240">
    <property type="component" value="Unassembled WGS sequence"/>
</dbReference>
<organism evidence="3 4">
    <name type="scientific">Epicoccum nigrum</name>
    <name type="common">Soil fungus</name>
    <name type="synonym">Epicoccum purpurascens</name>
    <dbReference type="NCBI Taxonomy" id="105696"/>
    <lineage>
        <taxon>Eukaryota</taxon>
        <taxon>Fungi</taxon>
        <taxon>Dikarya</taxon>
        <taxon>Ascomycota</taxon>
        <taxon>Pezizomycotina</taxon>
        <taxon>Dothideomycetes</taxon>
        <taxon>Pleosporomycetidae</taxon>
        <taxon>Pleosporales</taxon>
        <taxon>Pleosporineae</taxon>
        <taxon>Didymellaceae</taxon>
        <taxon>Epicoccum</taxon>
    </lineage>
</organism>
<dbReference type="GO" id="GO:0017025">
    <property type="term" value="F:TBP-class protein binding"/>
    <property type="evidence" value="ECO:0007669"/>
    <property type="project" value="TreeGrafter"/>
</dbReference>
<reference evidence="3 4" key="1">
    <citation type="journal article" date="2017" name="Genome Announc.">
        <title>Genome sequence of the saprophytic ascomycete Epicoccum nigrum ICMP 19927 strain isolated from New Zealand.</title>
        <authorList>
            <person name="Fokin M."/>
            <person name="Fleetwood D."/>
            <person name="Weir B.S."/>
            <person name="Villas-Boas S.G."/>
        </authorList>
    </citation>
    <scope>NUCLEOTIDE SEQUENCE [LARGE SCALE GENOMIC DNA]</scope>
    <source>
        <strain evidence="3 4">ICMP 19927</strain>
    </source>
</reference>
<proteinExistence type="predicted"/>
<dbReference type="OMA" id="QKRDPYD"/>
<evidence type="ECO:0000313" key="4">
    <source>
        <dbReference type="Proteomes" id="UP000193240"/>
    </source>
</evidence>
<keyword evidence="4" id="KW-1185">Reference proteome</keyword>
<dbReference type="GO" id="GO:0070860">
    <property type="term" value="C:RNA polymerase I core factor complex"/>
    <property type="evidence" value="ECO:0007669"/>
    <property type="project" value="TreeGrafter"/>
</dbReference>
<feature type="compositionally biased region" description="Polar residues" evidence="1">
    <location>
        <begin position="59"/>
        <end position="75"/>
    </location>
</feature>
<dbReference type="GO" id="GO:0042790">
    <property type="term" value="P:nucleolar large rRNA transcription by RNA polymerase I"/>
    <property type="evidence" value="ECO:0007669"/>
    <property type="project" value="TreeGrafter"/>
</dbReference>
<name>A0A1Y2LUT4_EPING</name>
<feature type="compositionally biased region" description="Polar residues" evidence="1">
    <location>
        <begin position="284"/>
        <end position="295"/>
    </location>
</feature>
<feature type="region of interest" description="Disordered" evidence="1">
    <location>
        <begin position="1"/>
        <end position="125"/>
    </location>
</feature>
<feature type="region of interest" description="Disordered" evidence="1">
    <location>
        <begin position="275"/>
        <end position="295"/>
    </location>
</feature>
<feature type="compositionally biased region" description="Acidic residues" evidence="1">
    <location>
        <begin position="115"/>
        <end position="125"/>
    </location>
</feature>
<accession>A0A1Y2LUT4</accession>